<feature type="compositionally biased region" description="Basic and acidic residues" evidence="1">
    <location>
        <begin position="170"/>
        <end position="179"/>
    </location>
</feature>
<reference evidence="2 3" key="1">
    <citation type="submission" date="2020-04" db="EMBL/GenBank/DDBJ databases">
        <authorList>
            <person name="De Canck E."/>
        </authorList>
    </citation>
    <scope>NUCLEOTIDE SEQUENCE [LARGE SCALE GENOMIC DNA]</scope>
    <source>
        <strain evidence="2 3">LMG 29542</strain>
    </source>
</reference>
<sequence>MYIAQHLVAGEEGGFCRDSHENVNASVVFPGEDHAGADAFAALPTDETKLPWQVHHAQHRASNARGLPNRARDLLAELARTVDHRRPLSAIFAKRRRIAERAQLTSRTLCRALADLEEAGFITRKAQLRLDDGPMKGTFDGVHLHLTEKAAVLLGLINPEVAHGSTPAHKASDGSEDSRTAQGLNGFEQADDDAGNGFAEPHAKVAHGAYIRDLSPVAFQKRQPGQVPADLERLRSLGFSKFLIFGLMRDAREQGKRLSDVVQATWHGLKRSDKPICYLRSLLKRDVDFGAVARAREAAHAAERNAVAERDAADALVRSVGAQTFVDESGEQLARVDPDGVSMFVSRVDESGERVAAGPWQIGFAAAVRTGRIRVATEADLKAFAQARRRHTVPVLRPDSVPRVLTDSVRTGLAGVRAALHGPMARLR</sequence>
<evidence type="ECO:0000313" key="2">
    <source>
        <dbReference type="EMBL" id="CAB3770773.1"/>
    </source>
</evidence>
<dbReference type="Proteomes" id="UP000494363">
    <property type="component" value="Unassembled WGS sequence"/>
</dbReference>
<keyword evidence="3" id="KW-1185">Reference proteome</keyword>
<feature type="region of interest" description="Disordered" evidence="1">
    <location>
        <begin position="164"/>
        <end position="190"/>
    </location>
</feature>
<proteinExistence type="predicted"/>
<evidence type="ECO:0000256" key="1">
    <source>
        <dbReference type="SAM" id="MobiDB-lite"/>
    </source>
</evidence>
<organism evidence="2 3">
    <name type="scientific">Paraburkholderia humisilvae</name>
    <dbReference type="NCBI Taxonomy" id="627669"/>
    <lineage>
        <taxon>Bacteria</taxon>
        <taxon>Pseudomonadati</taxon>
        <taxon>Pseudomonadota</taxon>
        <taxon>Betaproteobacteria</taxon>
        <taxon>Burkholderiales</taxon>
        <taxon>Burkholderiaceae</taxon>
        <taxon>Paraburkholderia</taxon>
    </lineage>
</organism>
<dbReference type="InterPro" id="IPR036390">
    <property type="entry name" value="WH_DNA-bd_sf"/>
</dbReference>
<gene>
    <name evidence="2" type="ORF">LMG29542_06438</name>
</gene>
<evidence type="ECO:0000313" key="3">
    <source>
        <dbReference type="Proteomes" id="UP000494363"/>
    </source>
</evidence>
<protein>
    <submittedName>
        <fullName evidence="2">Uncharacterized protein</fullName>
    </submittedName>
</protein>
<dbReference type="EMBL" id="CADIKH010000048">
    <property type="protein sequence ID" value="CAB3770773.1"/>
    <property type="molecule type" value="Genomic_DNA"/>
</dbReference>
<dbReference type="AlphaFoldDB" id="A0A6J5EX67"/>
<name>A0A6J5EX67_9BURK</name>
<dbReference type="RefSeq" id="WP_175231820.1">
    <property type="nucleotide sequence ID" value="NZ_CADIKH010000048.1"/>
</dbReference>
<dbReference type="SUPFAM" id="SSF46785">
    <property type="entry name" value="Winged helix' DNA-binding domain"/>
    <property type="match status" value="1"/>
</dbReference>
<accession>A0A6J5EX67</accession>